<evidence type="ECO:0000256" key="5">
    <source>
        <dbReference type="ARBA" id="ARBA00022989"/>
    </source>
</evidence>
<sequence length="324" mass="35770">MADQPSKKRGFFSRKEKGDAISESQLQVVPSTESSSKEQPEEPPESANVPQSQVIQPVSFVSLFRFSTRTELTFNVIGVIAAAAAGAAQASPTCPLMSLLFGNLVQAFVTFGSTVQESKAGTLTDPGALTAAENHFRMTAAKDASYLVYIGLRMFMCTYVYMLVWVYTEEVNAKRIRERYLKAILRQDIAFFNHVGAGEVATRIQTDTHLVQQGISEKVAICVSFFASFVTRFVLAYVRSWRLALALSSMLPCIAVTGGVMNKFVSRYMKLSLAYVADSGTLAEEVFSMVRTAQAFGTQEVLSDRVVAVMYEIYSLCYENARKF</sequence>
<dbReference type="InParanoid" id="A0A401GS29"/>
<keyword evidence="4" id="KW-0677">Repeat</keyword>
<dbReference type="InterPro" id="IPR036640">
    <property type="entry name" value="ABC1_TM_sf"/>
</dbReference>
<keyword evidence="3 8" id="KW-0812">Transmembrane</keyword>
<dbReference type="Proteomes" id="UP000287166">
    <property type="component" value="Unassembled WGS sequence"/>
</dbReference>
<dbReference type="InterPro" id="IPR039421">
    <property type="entry name" value="Type_1_exporter"/>
</dbReference>
<evidence type="ECO:0000256" key="7">
    <source>
        <dbReference type="SAM" id="MobiDB-lite"/>
    </source>
</evidence>
<dbReference type="GO" id="GO:0005743">
    <property type="term" value="C:mitochondrial inner membrane"/>
    <property type="evidence" value="ECO:0007669"/>
    <property type="project" value="TreeGrafter"/>
</dbReference>
<dbReference type="Gene3D" id="1.20.1560.10">
    <property type="entry name" value="ABC transporter type 1, transmembrane domain"/>
    <property type="match status" value="1"/>
</dbReference>
<dbReference type="PROSITE" id="PS50929">
    <property type="entry name" value="ABC_TM1F"/>
    <property type="match status" value="1"/>
</dbReference>
<keyword evidence="2" id="KW-0813">Transport</keyword>
<keyword evidence="11" id="KW-1185">Reference proteome</keyword>
<feature type="transmembrane region" description="Helical" evidence="8">
    <location>
        <begin position="72"/>
        <end position="91"/>
    </location>
</feature>
<dbReference type="AlphaFoldDB" id="A0A401GS29"/>
<proteinExistence type="predicted"/>
<feature type="transmembrane region" description="Helical" evidence="8">
    <location>
        <begin position="244"/>
        <end position="265"/>
    </location>
</feature>
<protein>
    <recommendedName>
        <fullName evidence="9">ABC transmembrane type-1 domain-containing protein</fullName>
    </recommendedName>
</protein>
<dbReference type="PANTHER" id="PTHR43394:SF11">
    <property type="entry name" value="ATP-BINDING CASSETTE TRANSPORTER"/>
    <property type="match status" value="1"/>
</dbReference>
<dbReference type="InterPro" id="IPR011527">
    <property type="entry name" value="ABC1_TM_dom"/>
</dbReference>
<evidence type="ECO:0000256" key="4">
    <source>
        <dbReference type="ARBA" id="ARBA00022737"/>
    </source>
</evidence>
<dbReference type="GO" id="GO:0090374">
    <property type="term" value="P:oligopeptide export from mitochondrion"/>
    <property type="evidence" value="ECO:0007669"/>
    <property type="project" value="TreeGrafter"/>
</dbReference>
<feature type="transmembrane region" description="Helical" evidence="8">
    <location>
        <begin position="146"/>
        <end position="167"/>
    </location>
</feature>
<dbReference type="SUPFAM" id="SSF90123">
    <property type="entry name" value="ABC transporter transmembrane region"/>
    <property type="match status" value="1"/>
</dbReference>
<evidence type="ECO:0000256" key="3">
    <source>
        <dbReference type="ARBA" id="ARBA00022692"/>
    </source>
</evidence>
<dbReference type="PANTHER" id="PTHR43394">
    <property type="entry name" value="ATP-DEPENDENT PERMEASE MDL1, MITOCHONDRIAL"/>
    <property type="match status" value="1"/>
</dbReference>
<evidence type="ECO:0000313" key="11">
    <source>
        <dbReference type="Proteomes" id="UP000287166"/>
    </source>
</evidence>
<comment type="caution">
    <text evidence="10">The sequence shown here is derived from an EMBL/GenBank/DDBJ whole genome shotgun (WGS) entry which is preliminary data.</text>
</comment>
<dbReference type="STRING" id="139825.A0A401GS29"/>
<evidence type="ECO:0000256" key="8">
    <source>
        <dbReference type="SAM" id="Phobius"/>
    </source>
</evidence>
<feature type="transmembrane region" description="Helical" evidence="8">
    <location>
        <begin position="219"/>
        <end position="238"/>
    </location>
</feature>
<dbReference type="CDD" id="cd18577">
    <property type="entry name" value="ABC_6TM_Pgp_ABCB1_D1_like"/>
    <property type="match status" value="1"/>
</dbReference>
<keyword evidence="5 8" id="KW-1133">Transmembrane helix</keyword>
<reference evidence="10 11" key="1">
    <citation type="journal article" date="2018" name="Sci. Rep.">
        <title>Genome sequence of the cauliflower mushroom Sparassis crispa (Hanabiratake) and its association with beneficial usage.</title>
        <authorList>
            <person name="Kiyama R."/>
            <person name="Furutani Y."/>
            <person name="Kawaguchi K."/>
            <person name="Nakanishi T."/>
        </authorList>
    </citation>
    <scope>NUCLEOTIDE SEQUENCE [LARGE SCALE GENOMIC DNA]</scope>
</reference>
<feature type="domain" description="ABC transmembrane type-1" evidence="9">
    <location>
        <begin position="95"/>
        <end position="305"/>
    </location>
</feature>
<accession>A0A401GS29</accession>
<dbReference type="RefSeq" id="XP_027615955.1">
    <property type="nucleotide sequence ID" value="XM_027760154.1"/>
</dbReference>
<dbReference type="OrthoDB" id="5592653at2759"/>
<dbReference type="Pfam" id="PF00664">
    <property type="entry name" value="ABC_membrane"/>
    <property type="match status" value="1"/>
</dbReference>
<dbReference type="EMBL" id="BFAD01000007">
    <property type="protein sequence ID" value="GBE85042.1"/>
    <property type="molecule type" value="Genomic_DNA"/>
</dbReference>
<evidence type="ECO:0000256" key="6">
    <source>
        <dbReference type="ARBA" id="ARBA00023136"/>
    </source>
</evidence>
<name>A0A401GS29_9APHY</name>
<evidence type="ECO:0000256" key="1">
    <source>
        <dbReference type="ARBA" id="ARBA00004141"/>
    </source>
</evidence>
<comment type="subcellular location">
    <subcellularLocation>
        <location evidence="1">Membrane</location>
        <topology evidence="1">Multi-pass membrane protein</topology>
    </subcellularLocation>
</comment>
<dbReference type="GeneID" id="38781959"/>
<evidence type="ECO:0000256" key="2">
    <source>
        <dbReference type="ARBA" id="ARBA00022448"/>
    </source>
</evidence>
<gene>
    <name evidence="10" type="ORF">SCP_0702280</name>
</gene>
<evidence type="ECO:0000259" key="9">
    <source>
        <dbReference type="PROSITE" id="PS50929"/>
    </source>
</evidence>
<keyword evidence="6 8" id="KW-0472">Membrane</keyword>
<feature type="region of interest" description="Disordered" evidence="7">
    <location>
        <begin position="1"/>
        <end position="51"/>
    </location>
</feature>
<dbReference type="GO" id="GO:0015421">
    <property type="term" value="F:ABC-type oligopeptide transporter activity"/>
    <property type="evidence" value="ECO:0007669"/>
    <property type="project" value="TreeGrafter"/>
</dbReference>
<organism evidence="10 11">
    <name type="scientific">Sparassis crispa</name>
    <dbReference type="NCBI Taxonomy" id="139825"/>
    <lineage>
        <taxon>Eukaryota</taxon>
        <taxon>Fungi</taxon>
        <taxon>Dikarya</taxon>
        <taxon>Basidiomycota</taxon>
        <taxon>Agaricomycotina</taxon>
        <taxon>Agaricomycetes</taxon>
        <taxon>Polyporales</taxon>
        <taxon>Sparassidaceae</taxon>
        <taxon>Sparassis</taxon>
    </lineage>
</organism>
<evidence type="ECO:0000313" key="10">
    <source>
        <dbReference type="EMBL" id="GBE85042.1"/>
    </source>
</evidence>
<dbReference type="GO" id="GO:0005524">
    <property type="term" value="F:ATP binding"/>
    <property type="evidence" value="ECO:0007669"/>
    <property type="project" value="InterPro"/>
</dbReference>